<dbReference type="Proteomes" id="UP000179642">
    <property type="component" value="Unassembled WGS sequence"/>
</dbReference>
<dbReference type="Pfam" id="PF07993">
    <property type="entry name" value="NAD_binding_4"/>
    <property type="match status" value="1"/>
</dbReference>
<evidence type="ECO:0000313" key="3">
    <source>
        <dbReference type="Proteomes" id="UP000179642"/>
    </source>
</evidence>
<proteinExistence type="predicted"/>
<dbReference type="InterPro" id="IPR051783">
    <property type="entry name" value="NAD(P)-dependent_oxidoreduct"/>
</dbReference>
<dbReference type="RefSeq" id="WP_071386607.1">
    <property type="nucleotide sequence ID" value="NZ_MLYO01000124.1"/>
</dbReference>
<feature type="domain" description="Thioester reductase (TE)" evidence="1">
    <location>
        <begin position="10"/>
        <end position="231"/>
    </location>
</feature>
<comment type="caution">
    <text evidence="2">The sequence shown here is derived from an EMBL/GenBank/DDBJ whole genome shotgun (WGS) entry which is preliminary data.</text>
</comment>
<reference evidence="2 3" key="1">
    <citation type="submission" date="2016-10" db="EMBL/GenBank/DDBJ databases">
        <title>Genome sequence of Streptomyces sp. MUSC 1.</title>
        <authorList>
            <person name="Lee L.-H."/>
            <person name="Ser H.-L."/>
            <person name="Law J.W.-F."/>
        </authorList>
    </citation>
    <scope>NUCLEOTIDE SEQUENCE [LARGE SCALE GENOMIC DNA]</scope>
    <source>
        <strain evidence="2 3">MUSC 1</strain>
    </source>
</reference>
<dbReference type="GO" id="GO:0005737">
    <property type="term" value="C:cytoplasm"/>
    <property type="evidence" value="ECO:0007669"/>
    <property type="project" value="TreeGrafter"/>
</dbReference>
<keyword evidence="3" id="KW-1185">Reference proteome</keyword>
<dbReference type="SUPFAM" id="SSF51735">
    <property type="entry name" value="NAD(P)-binding Rossmann-fold domains"/>
    <property type="match status" value="1"/>
</dbReference>
<dbReference type="PANTHER" id="PTHR48079">
    <property type="entry name" value="PROTEIN YEEZ"/>
    <property type="match status" value="1"/>
</dbReference>
<protein>
    <recommendedName>
        <fullName evidence="1">Thioester reductase (TE) domain-containing protein</fullName>
    </recommendedName>
</protein>
<evidence type="ECO:0000259" key="1">
    <source>
        <dbReference type="Pfam" id="PF07993"/>
    </source>
</evidence>
<dbReference type="CDD" id="cd05263">
    <property type="entry name" value="MupV_like_SDR_e"/>
    <property type="match status" value="1"/>
</dbReference>
<dbReference type="AlphaFoldDB" id="A0A1S2NY85"/>
<sequence length="367" mass="39509">MADPTTVLVTGASGLVGAEVTARLTAAGHRVLAVLHSNGDIVRNNGKKLTAPQAALRRLSGDVTRPGLGLDAEDLRAVARADRIVHCAAVTDFGRPEQLYRDVNVAGTRNVLDLARGHRVPLVHVSTAYVCGERDGTAREDELDIGQHLGNAYERSKLEAETLVRKAAADGLPVAVVRPSIVTGAARTGCVREFKTLYPVVKLITQGLSRTVPGHYDAALDLVPVDYVADVVTEVCERFGEARGLTLHAVGQAVTLREFSDVLAEYPSFQVARFVPPSSFSAAALPARERAYHERVMSLYESYFRRRIRFDNTNTAAFSRHPVPRGGPAYLRRLLDHCLKAGYLGAAPPRRPAPAPALAPTDGSTQA</sequence>
<dbReference type="InterPro" id="IPR013120">
    <property type="entry name" value="FAR_NAD-bd"/>
</dbReference>
<gene>
    <name evidence="2" type="ORF">BIV23_44000</name>
</gene>
<name>A0A1S2NY85_9ACTN</name>
<dbReference type="EMBL" id="MLYO01000124">
    <property type="protein sequence ID" value="OIJ86437.1"/>
    <property type="molecule type" value="Genomic_DNA"/>
</dbReference>
<evidence type="ECO:0000313" key="2">
    <source>
        <dbReference type="EMBL" id="OIJ86437.1"/>
    </source>
</evidence>
<organism evidence="2 3">
    <name type="scientific">Streptomyces monashensis</name>
    <dbReference type="NCBI Taxonomy" id="1678012"/>
    <lineage>
        <taxon>Bacteria</taxon>
        <taxon>Bacillati</taxon>
        <taxon>Actinomycetota</taxon>
        <taxon>Actinomycetes</taxon>
        <taxon>Kitasatosporales</taxon>
        <taxon>Streptomycetaceae</taxon>
        <taxon>Streptomyces</taxon>
    </lineage>
</organism>
<dbReference type="PANTHER" id="PTHR48079:SF6">
    <property type="entry name" value="NAD(P)-BINDING DOMAIN-CONTAINING PROTEIN-RELATED"/>
    <property type="match status" value="1"/>
</dbReference>
<dbReference type="GO" id="GO:0004029">
    <property type="term" value="F:aldehyde dehydrogenase (NAD+) activity"/>
    <property type="evidence" value="ECO:0007669"/>
    <property type="project" value="TreeGrafter"/>
</dbReference>
<dbReference type="Gene3D" id="3.40.50.720">
    <property type="entry name" value="NAD(P)-binding Rossmann-like Domain"/>
    <property type="match status" value="1"/>
</dbReference>
<dbReference type="OrthoDB" id="9810734at2"/>
<dbReference type="InterPro" id="IPR036291">
    <property type="entry name" value="NAD(P)-bd_dom_sf"/>
</dbReference>
<accession>A0A1S2NY85</accession>